<dbReference type="KEGG" id="arf:AR1Y2_1493"/>
<evidence type="ECO:0000313" key="2">
    <source>
        <dbReference type="Proteomes" id="UP000298653"/>
    </source>
</evidence>
<organism evidence="1 2">
    <name type="scientific">Anaerostipes rhamnosivorans</name>
    <dbReference type="NCBI Taxonomy" id="1229621"/>
    <lineage>
        <taxon>Bacteria</taxon>
        <taxon>Bacillati</taxon>
        <taxon>Bacillota</taxon>
        <taxon>Clostridia</taxon>
        <taxon>Lachnospirales</taxon>
        <taxon>Lachnospiraceae</taxon>
        <taxon>Anaerostipes</taxon>
    </lineage>
</organism>
<keyword evidence="2" id="KW-1185">Reference proteome</keyword>
<evidence type="ECO:0000313" key="1">
    <source>
        <dbReference type="EMBL" id="QCP34947.1"/>
    </source>
</evidence>
<reference evidence="1 2" key="1">
    <citation type="submission" date="2019-05" db="EMBL/GenBank/DDBJ databases">
        <title>Complete genome sequencing of Anaerostipes rhamnosivorans.</title>
        <authorList>
            <person name="Bui T.P.N."/>
            <person name="de Vos W.M."/>
        </authorList>
    </citation>
    <scope>NUCLEOTIDE SEQUENCE [LARGE SCALE GENOMIC DNA]</scope>
    <source>
        <strain evidence="1 2">1y2</strain>
    </source>
</reference>
<accession>A0A4P8IE83</accession>
<dbReference type="OrthoDB" id="10004992at2"/>
<dbReference type="Proteomes" id="UP000298653">
    <property type="component" value="Chromosome"/>
</dbReference>
<sequence length="78" mass="9268">MNDYKDILFSECLEEIDNQKVQLTSDEYEKYAEEVVSDLKQRNKLSNLRTNYGVECKKAGWYSGFYTAIQILRELLIY</sequence>
<dbReference type="AlphaFoldDB" id="A0A4P8IE83"/>
<dbReference type="RefSeq" id="WP_022261459.1">
    <property type="nucleotide sequence ID" value="NZ_CP040058.1"/>
</dbReference>
<dbReference type="EMBL" id="CP040058">
    <property type="protein sequence ID" value="QCP34947.1"/>
    <property type="molecule type" value="Genomic_DNA"/>
</dbReference>
<proteinExistence type="predicted"/>
<name>A0A4P8IE83_9FIRM</name>
<protein>
    <submittedName>
        <fullName evidence="1">Uncharacterized protein</fullName>
    </submittedName>
</protein>
<gene>
    <name evidence="1" type="ORF">AR1Y2_1493</name>
</gene>